<dbReference type="EMBL" id="JBBPBF010000009">
    <property type="protein sequence ID" value="KAK7612670.1"/>
    <property type="molecule type" value="Genomic_DNA"/>
</dbReference>
<feature type="compositionally biased region" description="Polar residues" evidence="1">
    <location>
        <begin position="327"/>
        <end position="345"/>
    </location>
</feature>
<feature type="region of interest" description="Disordered" evidence="1">
    <location>
        <begin position="483"/>
        <end position="508"/>
    </location>
</feature>
<proteinExistence type="predicted"/>
<reference evidence="2 3" key="1">
    <citation type="submission" date="2024-04" db="EMBL/GenBank/DDBJ databases">
        <title>Phyllosticta paracitricarpa is synonymous to the EU quarantine fungus P. citricarpa based on phylogenomic analyses.</title>
        <authorList>
            <consortium name="Lawrence Berkeley National Laboratory"/>
            <person name="Van ingen-buijs V.A."/>
            <person name="Van westerhoven A.C."/>
            <person name="Haridas S."/>
            <person name="Skiadas P."/>
            <person name="Martin F."/>
            <person name="Groenewald J.Z."/>
            <person name="Crous P.W."/>
            <person name="Seidl M.F."/>
        </authorList>
    </citation>
    <scope>NUCLEOTIDE SEQUENCE [LARGE SCALE GENOMIC DNA]</scope>
    <source>
        <strain evidence="2 3">CBS 141358</strain>
    </source>
</reference>
<feature type="compositionally biased region" description="Low complexity" evidence="1">
    <location>
        <begin position="1008"/>
        <end position="1023"/>
    </location>
</feature>
<dbReference type="InterPro" id="IPR024527">
    <property type="entry name" value="Eisosome1"/>
</dbReference>
<feature type="compositionally biased region" description="Low complexity" evidence="1">
    <location>
        <begin position="639"/>
        <end position="648"/>
    </location>
</feature>
<comment type="caution">
    <text evidence="2">The sequence shown here is derived from an EMBL/GenBank/DDBJ whole genome shotgun (WGS) entry which is preliminary data.</text>
</comment>
<feature type="compositionally biased region" description="Basic and acidic residues" evidence="1">
    <location>
        <begin position="242"/>
        <end position="254"/>
    </location>
</feature>
<feature type="region of interest" description="Disordered" evidence="1">
    <location>
        <begin position="205"/>
        <end position="289"/>
    </location>
</feature>
<feature type="compositionally biased region" description="Low complexity" evidence="1">
    <location>
        <begin position="830"/>
        <end position="842"/>
    </location>
</feature>
<feature type="compositionally biased region" description="Polar residues" evidence="1">
    <location>
        <begin position="776"/>
        <end position="796"/>
    </location>
</feature>
<evidence type="ECO:0000256" key="1">
    <source>
        <dbReference type="SAM" id="MobiDB-lite"/>
    </source>
</evidence>
<gene>
    <name evidence="2" type="ORF">JOL62DRAFT_555110</name>
</gene>
<keyword evidence="3" id="KW-1185">Reference proteome</keyword>
<evidence type="ECO:0000313" key="3">
    <source>
        <dbReference type="Proteomes" id="UP001367316"/>
    </source>
</evidence>
<feature type="region of interest" description="Disordered" evidence="1">
    <location>
        <begin position="830"/>
        <end position="965"/>
    </location>
</feature>
<name>A0ABR1NEE9_9PEZI</name>
<feature type="compositionally biased region" description="Basic and acidic residues" evidence="1">
    <location>
        <begin position="483"/>
        <end position="500"/>
    </location>
</feature>
<feature type="compositionally biased region" description="Low complexity" evidence="1">
    <location>
        <begin position="220"/>
        <end position="238"/>
    </location>
</feature>
<feature type="compositionally biased region" description="Low complexity" evidence="1">
    <location>
        <begin position="900"/>
        <end position="935"/>
    </location>
</feature>
<dbReference type="Proteomes" id="UP001367316">
    <property type="component" value="Unassembled WGS sequence"/>
</dbReference>
<feature type="compositionally biased region" description="Low complexity" evidence="1">
    <location>
        <begin position="943"/>
        <end position="954"/>
    </location>
</feature>
<organism evidence="2 3">
    <name type="scientific">Phyllosticta paracitricarpa</name>
    <dbReference type="NCBI Taxonomy" id="2016321"/>
    <lineage>
        <taxon>Eukaryota</taxon>
        <taxon>Fungi</taxon>
        <taxon>Dikarya</taxon>
        <taxon>Ascomycota</taxon>
        <taxon>Pezizomycotina</taxon>
        <taxon>Dothideomycetes</taxon>
        <taxon>Dothideomycetes incertae sedis</taxon>
        <taxon>Botryosphaeriales</taxon>
        <taxon>Phyllostictaceae</taxon>
        <taxon>Phyllosticta</taxon>
    </lineage>
</organism>
<protein>
    <recommendedName>
        <fullName evidence="4">Eisosome protein 1</fullName>
    </recommendedName>
</protein>
<dbReference type="Pfam" id="PF12757">
    <property type="entry name" value="Eisosome1"/>
    <property type="match status" value="1"/>
</dbReference>
<dbReference type="PANTHER" id="PTHR28298:SF1">
    <property type="entry name" value="EISOSOME PROTEIN 1"/>
    <property type="match status" value="1"/>
</dbReference>
<feature type="compositionally biased region" description="Basic and acidic residues" evidence="1">
    <location>
        <begin position="535"/>
        <end position="607"/>
    </location>
</feature>
<feature type="compositionally biased region" description="Pro residues" evidence="1">
    <location>
        <begin position="722"/>
        <end position="738"/>
    </location>
</feature>
<dbReference type="PANTHER" id="PTHR28298">
    <property type="entry name" value="EISOSOME PROTEIN 1"/>
    <property type="match status" value="1"/>
</dbReference>
<accession>A0ABR1NEE9</accession>
<feature type="region of interest" description="Disordered" evidence="1">
    <location>
        <begin position="533"/>
        <end position="809"/>
    </location>
</feature>
<evidence type="ECO:0000313" key="2">
    <source>
        <dbReference type="EMBL" id="KAK7612670.1"/>
    </source>
</evidence>
<evidence type="ECO:0008006" key="4">
    <source>
        <dbReference type="Google" id="ProtNLM"/>
    </source>
</evidence>
<feature type="region of interest" description="Disordered" evidence="1">
    <location>
        <begin position="1"/>
        <end position="29"/>
    </location>
</feature>
<feature type="region of interest" description="Disordered" evidence="1">
    <location>
        <begin position="139"/>
        <end position="167"/>
    </location>
</feature>
<feature type="region of interest" description="Disordered" evidence="1">
    <location>
        <begin position="309"/>
        <end position="349"/>
    </location>
</feature>
<feature type="compositionally biased region" description="Low complexity" evidence="1">
    <location>
        <begin position="702"/>
        <end position="721"/>
    </location>
</feature>
<feature type="compositionally biased region" description="Basic and acidic residues" evidence="1">
    <location>
        <begin position="146"/>
        <end position="157"/>
    </location>
</feature>
<feature type="region of interest" description="Disordered" evidence="1">
    <location>
        <begin position="994"/>
        <end position="1046"/>
    </location>
</feature>
<sequence>MAQTDHAGRGLGPAEVPCPDPAAHDDKDKKLQVQASTAALYVTSPERLTNDRDVNQDISSASAAASLKHARPEDLPSFPIVGIDAANSAGTAALLAAGNKTKIEWWKPDGTADNALKAALLAHDQKMAPTWKPELSAAGSKAALLAHRDGAKPETRPPEPSADGNSAAGIAMRSKGLSAQVNYGFPEAGKLNALTAATGAFAAENRKRSEAPVSSHPSHSDAANSAQNSLSAAALAHAPLTKKKDKDAKGRPESDALQSSRIAHIGNNMPREMYSSSPPVSLEVDEKRRQDALRASAISMANKMYDSQKNAAAEAAGLSSPGETAARVSSNRPRSMISSPNSSPDIRTEALQYLNLQEQAQKLASERLSKIDSEKPADFRNYYGYGNPPPRKRLSIRRRRRAASEGNIKDSDDEVQAQRVRNQMSVFNKQLADVDAKKRQKDRENLIAAAERKVHAQMHSIDEKVFQETGKVSASMMEEWEAKARAKATQESEQRMENHGKVNIGGGKFIDQKDINQIAAERVHPTLLEIGEAAEAQRARDEEKRLDEAEKKRMEKLEKEREAERRVEEKRIRNEERATEKSRKAEEKVLAKTKKEADKALRKEERRIKKGANHKSKDIPRNPQGAEHTDLEASKPAAESRPTTSGSGTERGRTMRPAPVTVPSYHSQVDAIADVSSSEGEDELPGNTIPLPEIANQDTDARPTTTTAATNATAPSSAPQKSPLPPFAPTSPVPPTPKFAPDQVTEPKPVPEPTKSHRFKSLLTHLKISRPWADSASGTAQDRPTTSQGSTASNSFARPKLASANRQRPASFIGGAALVSGRSASANRLSYSGSYVSSASPPSFTPNPGGSHKDSSRKRTSSSGARAPGLFSAVLGRARPSSSAGVGARPPAHHRHTHHFGAPAADVSVSSLSSAGGDATGAAVGHTGTAAATRGRLPRRRTSASNGVSSSVSGEDNDLFEEARDRFDVDGDVGSIATRSGEADSLAGSSAVAVAGGSRSRERGTSNASGGAESVASLSSAAAAEKRRSRVLGGSPVRETRFTERF</sequence>